<feature type="domain" description="CYTH" evidence="2">
    <location>
        <begin position="2"/>
        <end position="146"/>
    </location>
</feature>
<accession>A0A918KLA2</accession>
<name>A0A918KLA2_9PROT</name>
<dbReference type="InterPro" id="IPR023577">
    <property type="entry name" value="CYTH_domain"/>
</dbReference>
<evidence type="ECO:0000313" key="3">
    <source>
        <dbReference type="EMBL" id="GGX67284.1"/>
    </source>
</evidence>
<organism evidence="3 4">
    <name type="scientific">Litorimonas cladophorae</name>
    <dbReference type="NCBI Taxonomy" id="1220491"/>
    <lineage>
        <taxon>Bacteria</taxon>
        <taxon>Pseudomonadati</taxon>
        <taxon>Pseudomonadota</taxon>
        <taxon>Alphaproteobacteria</taxon>
        <taxon>Maricaulales</taxon>
        <taxon>Robiginitomaculaceae</taxon>
    </lineage>
</organism>
<dbReference type="Pfam" id="PF01928">
    <property type="entry name" value="CYTH"/>
    <property type="match status" value="1"/>
</dbReference>
<keyword evidence="4" id="KW-1185">Reference proteome</keyword>
<dbReference type="SMART" id="SM01118">
    <property type="entry name" value="CYTH"/>
    <property type="match status" value="1"/>
</dbReference>
<dbReference type="AlphaFoldDB" id="A0A918KLA2"/>
<dbReference type="PIRSF" id="PIRSF016487">
    <property type="entry name" value="CYTH_UCP016487"/>
    <property type="match status" value="1"/>
</dbReference>
<evidence type="ECO:0000313" key="4">
    <source>
        <dbReference type="Proteomes" id="UP000600865"/>
    </source>
</evidence>
<gene>
    <name evidence="3" type="ORF">GCM10011309_16190</name>
</gene>
<dbReference type="RefSeq" id="WP_189584121.1">
    <property type="nucleotide sequence ID" value="NZ_BMYV01000002.1"/>
</dbReference>
<dbReference type="Proteomes" id="UP000600865">
    <property type="component" value="Unassembled WGS sequence"/>
</dbReference>
<dbReference type="InterPro" id="IPR033469">
    <property type="entry name" value="CYTH-like_dom_sf"/>
</dbReference>
<dbReference type="PROSITE" id="PS51707">
    <property type="entry name" value="CYTH"/>
    <property type="match status" value="1"/>
</dbReference>
<dbReference type="SUPFAM" id="SSF55154">
    <property type="entry name" value="CYTH-like phosphatases"/>
    <property type="match status" value="1"/>
</dbReference>
<proteinExistence type="predicted"/>
<reference evidence="3 4" key="1">
    <citation type="journal article" date="2014" name="Int. J. Syst. Evol. Microbiol.">
        <title>Complete genome sequence of Corynebacterium casei LMG S-19264T (=DSM 44701T), isolated from a smear-ripened cheese.</title>
        <authorList>
            <consortium name="US DOE Joint Genome Institute (JGI-PGF)"/>
            <person name="Walter F."/>
            <person name="Albersmeier A."/>
            <person name="Kalinowski J."/>
            <person name="Ruckert C."/>
        </authorList>
    </citation>
    <scope>NUCLEOTIDE SEQUENCE [LARGE SCALE GENOMIC DNA]</scope>
    <source>
        <strain evidence="3 4">KCTC 23968</strain>
    </source>
</reference>
<dbReference type="Gene3D" id="2.40.320.10">
    <property type="entry name" value="Hypothetical Protein Pfu-838710-001"/>
    <property type="match status" value="1"/>
</dbReference>
<feature type="active site" description="Proton acceptor" evidence="1">
    <location>
        <position position="28"/>
    </location>
</feature>
<dbReference type="CDD" id="cd07891">
    <property type="entry name" value="CYTH-like_CthTTM-like_1"/>
    <property type="match status" value="1"/>
</dbReference>
<dbReference type="InterPro" id="IPR012042">
    <property type="entry name" value="NeuTTM/CthTTM-like"/>
</dbReference>
<dbReference type="PANTHER" id="PTHR40114">
    <property type="entry name" value="SLR0698 PROTEIN"/>
    <property type="match status" value="1"/>
</dbReference>
<comment type="caution">
    <text evidence="3">The sequence shown here is derived from an EMBL/GenBank/DDBJ whole genome shotgun (WGS) entry which is preliminary data.</text>
</comment>
<sequence length="155" mass="17473">MAVEIERKFLVTGDAWKSGTPTRLSQGYLASSKDSTVRIRLAGDLAWLTIKGPTVGISRAEFEYEIPATDAQQMLDMCEGAIIEKTRWQVSYENLIWEVDEFFGENGGLVVAEIELRSEDQTFAKPDWVGEEVTDDPRYANSNLSVKPFTRWNSS</sequence>
<dbReference type="EMBL" id="BMYV01000002">
    <property type="protein sequence ID" value="GGX67284.1"/>
    <property type="molecule type" value="Genomic_DNA"/>
</dbReference>
<evidence type="ECO:0000256" key="1">
    <source>
        <dbReference type="PIRSR" id="PIRSR016487-1"/>
    </source>
</evidence>
<dbReference type="PANTHER" id="PTHR40114:SF1">
    <property type="entry name" value="SLR0698 PROTEIN"/>
    <property type="match status" value="1"/>
</dbReference>
<protein>
    <submittedName>
        <fullName evidence="3">CYTH domain-containing protein</fullName>
    </submittedName>
</protein>
<evidence type="ECO:0000259" key="2">
    <source>
        <dbReference type="PROSITE" id="PS51707"/>
    </source>
</evidence>